<keyword evidence="3" id="KW-1185">Reference proteome</keyword>
<dbReference type="InterPro" id="IPR049012">
    <property type="entry name" value="Mutator_transp_dom"/>
</dbReference>
<dbReference type="Pfam" id="PF20700">
    <property type="entry name" value="Mutator"/>
    <property type="match status" value="1"/>
</dbReference>
<name>A0AAV0XN29_9HEMI</name>
<evidence type="ECO:0000313" key="3">
    <source>
        <dbReference type="Proteomes" id="UP001160148"/>
    </source>
</evidence>
<organism evidence="2 3">
    <name type="scientific">Macrosiphum euphorbiae</name>
    <name type="common">potato aphid</name>
    <dbReference type="NCBI Taxonomy" id="13131"/>
    <lineage>
        <taxon>Eukaryota</taxon>
        <taxon>Metazoa</taxon>
        <taxon>Ecdysozoa</taxon>
        <taxon>Arthropoda</taxon>
        <taxon>Hexapoda</taxon>
        <taxon>Insecta</taxon>
        <taxon>Pterygota</taxon>
        <taxon>Neoptera</taxon>
        <taxon>Paraneoptera</taxon>
        <taxon>Hemiptera</taxon>
        <taxon>Sternorrhyncha</taxon>
        <taxon>Aphidomorpha</taxon>
        <taxon>Aphidoidea</taxon>
        <taxon>Aphididae</taxon>
        <taxon>Macrosiphini</taxon>
        <taxon>Macrosiphum</taxon>
    </lineage>
</organism>
<comment type="caution">
    <text evidence="2">The sequence shown here is derived from an EMBL/GenBank/DDBJ whole genome shotgun (WGS) entry which is preliminary data.</text>
</comment>
<feature type="domain" description="Mutator-like transposase" evidence="1">
    <location>
        <begin position="288"/>
        <end position="645"/>
    </location>
</feature>
<dbReference type="Proteomes" id="UP001160148">
    <property type="component" value="Unassembled WGS sequence"/>
</dbReference>
<accession>A0AAV0XN29</accession>
<reference evidence="2 3" key="1">
    <citation type="submission" date="2023-01" db="EMBL/GenBank/DDBJ databases">
        <authorList>
            <person name="Whitehead M."/>
        </authorList>
    </citation>
    <scope>NUCLEOTIDE SEQUENCE [LARGE SCALE GENOMIC DNA]</scope>
</reference>
<proteinExistence type="predicted"/>
<evidence type="ECO:0000313" key="2">
    <source>
        <dbReference type="EMBL" id="CAI6369900.1"/>
    </source>
</evidence>
<gene>
    <name evidence="2" type="ORF">MEUPH1_LOCUS24084</name>
</gene>
<dbReference type="AlphaFoldDB" id="A0AAV0XN29"/>
<dbReference type="EMBL" id="CARXXK010000117">
    <property type="protein sequence ID" value="CAI6369900.1"/>
    <property type="molecule type" value="Genomic_DNA"/>
</dbReference>
<sequence length="788" mass="89519">MVLQNILLLSNRSALNLKEAIKLLKKPNLNSDNLVQCYNLEPTPGLWYMCAYNQSSTDGIEWKSTGTRSMPNEKNPTVLVEYFSSEKVNKSVFRLTKKNEYDATLINYSDVNPTFAKLKRTHISKKKSINNIMKRLKLIKKDSNSVSIVSNELIEHEPEEKHVSNNFGSYLGYDGSLPGGSTFVQPTAQIVQSAPCAPTLSKFKDLNISPIIDSKYIQSPNKEFIPKKNANVMIEHVITPIMSSSKVTEWSNEVYDSNASEHSLSIQTIDDSLSSINTNKSNTQMLTGRRIVNMSHIIEQIKKRHSGPYGCSFIDTEYESEVNYGFISVFTFKCTMCNIKTRLHSEYIHNSEMNINNAAVNACQAIGIGHTQLAELSGFLDLPALSSTGFLRVQTEVAEIIHATAWDEMKKAGEEERRLAIESGSLDVDGIPIITVVADGHWSKRSYKTKYDALSGAASIIGYRTQKVLFVGIRNKYCIICQRSSSMKDKEKPVHTCFLNWKKASTCMEADGVLQGFSNSVEMHGLKYNCLIGDGDSNVTKRLAESRPYGFNFTIRKIECKNHLMRNYASKLTTLARNSSYPLRVRKFILSNIKRFRCDVQMAALHWRKEINTTKTQKIKGLRSDLINAPYHRLGYHSNCRSYFCDRSKQIQLNLVPEAETSGMMREIVNIASRLVTNAESLLENKTSNICEQFNSVINKHIAGKRLNFSSRGNYNTRVEAAIVSFNSKQYLRQIHKTLTKCSPGIFGKKFLKNSQRIRLNTSKRRQLFPEKRKAKKYGWRRRRLWTG</sequence>
<protein>
    <recommendedName>
        <fullName evidence="1">Mutator-like transposase domain-containing protein</fullName>
    </recommendedName>
</protein>
<evidence type="ECO:0000259" key="1">
    <source>
        <dbReference type="Pfam" id="PF20700"/>
    </source>
</evidence>